<dbReference type="Proteomes" id="UP001472677">
    <property type="component" value="Unassembled WGS sequence"/>
</dbReference>
<keyword evidence="2" id="KW-1185">Reference proteome</keyword>
<organism evidence="1 2">
    <name type="scientific">Hibiscus sabdariffa</name>
    <name type="common">roselle</name>
    <dbReference type="NCBI Taxonomy" id="183260"/>
    <lineage>
        <taxon>Eukaryota</taxon>
        <taxon>Viridiplantae</taxon>
        <taxon>Streptophyta</taxon>
        <taxon>Embryophyta</taxon>
        <taxon>Tracheophyta</taxon>
        <taxon>Spermatophyta</taxon>
        <taxon>Magnoliopsida</taxon>
        <taxon>eudicotyledons</taxon>
        <taxon>Gunneridae</taxon>
        <taxon>Pentapetalae</taxon>
        <taxon>rosids</taxon>
        <taxon>malvids</taxon>
        <taxon>Malvales</taxon>
        <taxon>Malvaceae</taxon>
        <taxon>Malvoideae</taxon>
        <taxon>Hibiscus</taxon>
    </lineage>
</organism>
<evidence type="ECO:0000313" key="1">
    <source>
        <dbReference type="EMBL" id="KAK8480461.1"/>
    </source>
</evidence>
<sequence>MASLLLPDNLAPPADPVVPVTHGKAGLLAVPIPFLSSLERPASRVAVIDQQVAKRGKASSLVPNMDDFRSMDVDDQALDSNAGLHLAAWVDLMDHGLGSPKVSYAQVVAGTNTQMVVEPSPCLDDVIVNSNDVKVDKSGPFPSVEFSKQVHDRIDHNMR</sequence>
<evidence type="ECO:0000313" key="2">
    <source>
        <dbReference type="Proteomes" id="UP001472677"/>
    </source>
</evidence>
<accession>A0ABR1ZIU4</accession>
<comment type="caution">
    <text evidence="1">The sequence shown here is derived from an EMBL/GenBank/DDBJ whole genome shotgun (WGS) entry which is preliminary data.</text>
</comment>
<gene>
    <name evidence="1" type="ORF">V6N12_003486</name>
</gene>
<dbReference type="EMBL" id="JBBPBM010002046">
    <property type="protein sequence ID" value="KAK8480461.1"/>
    <property type="molecule type" value="Genomic_DNA"/>
</dbReference>
<proteinExistence type="predicted"/>
<name>A0ABR1ZIU4_9ROSI</name>
<protein>
    <submittedName>
        <fullName evidence="1">Uncharacterized protein</fullName>
    </submittedName>
</protein>
<reference evidence="1 2" key="1">
    <citation type="journal article" date="2024" name="G3 (Bethesda)">
        <title>Genome assembly of Hibiscus sabdariffa L. provides insights into metabolisms of medicinal natural products.</title>
        <authorList>
            <person name="Kim T."/>
        </authorList>
    </citation>
    <scope>NUCLEOTIDE SEQUENCE [LARGE SCALE GENOMIC DNA]</scope>
    <source>
        <strain evidence="1">TK-2024</strain>
        <tissue evidence="1">Old leaves</tissue>
    </source>
</reference>